<proteinExistence type="predicted"/>
<comment type="caution">
    <text evidence="2">The sequence shown here is derived from an EMBL/GenBank/DDBJ whole genome shotgun (WGS) entry which is preliminary data.</text>
</comment>
<sequence>HTPTPQHFLTENVEVTKPVSPYTDMPDREREDQEEVDGGDPDTDEEEQSREPSPAEGVESLPINCFVCDSSFATYGPLGCQHRTLCKRCAMKQATGGKCKVQKASVDTEHRPLRLFSLPLDKGPSGSVSQERVLSTLRIHQAWEGLPGEPPSQGEGMGNIMIVQRRGSMSARLCRVPSELIKEEKANHALVLPKVSYKSYTQE</sequence>
<dbReference type="EMBL" id="PKSL01000356">
    <property type="protein sequence ID" value="POV95220.1"/>
    <property type="molecule type" value="Genomic_DNA"/>
</dbReference>
<organism evidence="2 3">
    <name type="scientific">Puccinia striiformis</name>
    <dbReference type="NCBI Taxonomy" id="27350"/>
    <lineage>
        <taxon>Eukaryota</taxon>
        <taxon>Fungi</taxon>
        <taxon>Dikarya</taxon>
        <taxon>Basidiomycota</taxon>
        <taxon>Pucciniomycotina</taxon>
        <taxon>Pucciniomycetes</taxon>
        <taxon>Pucciniales</taxon>
        <taxon>Pucciniaceae</taxon>
        <taxon>Puccinia</taxon>
    </lineage>
</organism>
<feature type="compositionally biased region" description="Acidic residues" evidence="1">
    <location>
        <begin position="32"/>
        <end position="48"/>
    </location>
</feature>
<dbReference type="AlphaFoldDB" id="A0A2S4UD88"/>
<feature type="region of interest" description="Disordered" evidence="1">
    <location>
        <begin position="1"/>
        <end position="57"/>
    </location>
</feature>
<dbReference type="VEuPathDB" id="FungiDB:PSTT_16380"/>
<protein>
    <submittedName>
        <fullName evidence="2">Uncharacterized protein</fullName>
    </submittedName>
</protein>
<evidence type="ECO:0000313" key="3">
    <source>
        <dbReference type="Proteomes" id="UP000239156"/>
    </source>
</evidence>
<evidence type="ECO:0000256" key="1">
    <source>
        <dbReference type="SAM" id="MobiDB-lite"/>
    </source>
</evidence>
<keyword evidence="3" id="KW-1185">Reference proteome</keyword>
<feature type="non-terminal residue" evidence="2">
    <location>
        <position position="1"/>
    </location>
</feature>
<dbReference type="VEuPathDB" id="FungiDB:PSHT_10961"/>
<dbReference type="Proteomes" id="UP000239156">
    <property type="component" value="Unassembled WGS sequence"/>
</dbReference>
<accession>A0A2S4UD88</accession>
<reference evidence="2" key="1">
    <citation type="submission" date="2017-12" db="EMBL/GenBank/DDBJ databases">
        <title>Gene loss provides genomic basis for host adaptation in cereal stripe rust fungi.</title>
        <authorList>
            <person name="Xia C."/>
        </authorList>
    </citation>
    <scope>NUCLEOTIDE SEQUENCE [LARGE SCALE GENOMIC DNA]</scope>
    <source>
        <strain evidence="2">93-210</strain>
    </source>
</reference>
<name>A0A2S4UD88_9BASI</name>
<gene>
    <name evidence="2" type="ORF">PSTT_16380</name>
</gene>
<evidence type="ECO:0000313" key="2">
    <source>
        <dbReference type="EMBL" id="POV95220.1"/>
    </source>
</evidence>